<dbReference type="NCBIfam" id="TIGR00472">
    <property type="entry name" value="pheT_bact"/>
    <property type="match status" value="1"/>
</dbReference>
<dbReference type="InterPro" id="IPR036690">
    <property type="entry name" value="Fdx_antiC-bd_sf"/>
</dbReference>
<dbReference type="SMART" id="SM00874">
    <property type="entry name" value="B5"/>
    <property type="match status" value="1"/>
</dbReference>
<dbReference type="SUPFAM" id="SSF56037">
    <property type="entry name" value="PheT/TilS domain"/>
    <property type="match status" value="1"/>
</dbReference>
<evidence type="ECO:0000256" key="15">
    <source>
        <dbReference type="HAMAP-Rule" id="MF_00283"/>
    </source>
</evidence>
<feature type="domain" description="B5" evidence="19">
    <location>
        <begin position="413"/>
        <end position="488"/>
    </location>
</feature>
<dbReference type="Gene3D" id="2.40.50.140">
    <property type="entry name" value="Nucleic acid-binding proteins"/>
    <property type="match status" value="1"/>
</dbReference>
<reference evidence="20 21" key="1">
    <citation type="submission" date="2023-07" db="EMBL/GenBank/DDBJ databases">
        <title>Genomic Encyclopedia of Type Strains, Phase IV (KMG-IV): sequencing the most valuable type-strain genomes for metagenomic binning, comparative biology and taxonomic classification.</title>
        <authorList>
            <person name="Goeker M."/>
        </authorList>
    </citation>
    <scope>NUCLEOTIDE SEQUENCE [LARGE SCALE GENOMIC DNA]</scope>
    <source>
        <strain evidence="20 21">DSM 12751</strain>
    </source>
</reference>
<keyword evidence="5 16" id="KW-0820">tRNA-binding</keyword>
<dbReference type="InterPro" id="IPR045864">
    <property type="entry name" value="aa-tRNA-synth_II/BPL/LPL"/>
</dbReference>
<gene>
    <name evidence="15" type="primary">pheT</name>
    <name evidence="20" type="ORF">J2S11_001290</name>
</gene>
<evidence type="ECO:0000256" key="5">
    <source>
        <dbReference type="ARBA" id="ARBA00022555"/>
    </source>
</evidence>
<evidence type="ECO:0000256" key="3">
    <source>
        <dbReference type="ARBA" id="ARBA00011209"/>
    </source>
</evidence>
<proteinExistence type="inferred from homology"/>
<dbReference type="SMART" id="SM00873">
    <property type="entry name" value="B3_4"/>
    <property type="match status" value="1"/>
</dbReference>
<dbReference type="SUPFAM" id="SSF55681">
    <property type="entry name" value="Class II aaRS and biotin synthetases"/>
    <property type="match status" value="1"/>
</dbReference>
<dbReference type="InterPro" id="IPR045060">
    <property type="entry name" value="Phe-tRNA-ligase_IIc_bsu"/>
</dbReference>
<feature type="binding site" evidence="15">
    <location>
        <position position="466"/>
    </location>
    <ligand>
        <name>Mg(2+)</name>
        <dbReference type="ChEBI" id="CHEBI:18420"/>
        <note>shared with alpha subunit</note>
    </ligand>
</feature>
<dbReference type="InterPro" id="IPR012340">
    <property type="entry name" value="NA-bd_OB-fold"/>
</dbReference>
<dbReference type="Gene3D" id="3.30.70.380">
    <property type="entry name" value="Ferrodoxin-fold anticodon-binding domain"/>
    <property type="match status" value="1"/>
</dbReference>
<evidence type="ECO:0000256" key="7">
    <source>
        <dbReference type="ARBA" id="ARBA00022723"/>
    </source>
</evidence>
<evidence type="ECO:0000256" key="16">
    <source>
        <dbReference type="PROSITE-ProRule" id="PRU00209"/>
    </source>
</evidence>
<dbReference type="Pfam" id="PF17759">
    <property type="entry name" value="tRNA_synthFbeta"/>
    <property type="match status" value="1"/>
</dbReference>
<dbReference type="NCBIfam" id="NF045760">
    <property type="entry name" value="YtpR"/>
    <property type="match status" value="1"/>
</dbReference>
<dbReference type="SMART" id="SM00896">
    <property type="entry name" value="FDX-ACB"/>
    <property type="match status" value="1"/>
</dbReference>
<dbReference type="Gene3D" id="3.30.56.10">
    <property type="match status" value="2"/>
</dbReference>
<comment type="subunit">
    <text evidence="3 15">Tetramer of two alpha and two beta subunits.</text>
</comment>
<sequence>MLVSYKWLSKYVDVSGVTPEELAEKITRAGIEVDMIHYRNKGIQHVVVGYVKERVKHPDADKLSVCQVDVGEEEPVQIVCGAANVDQGQKVAVAKVGAVLPGDFKIKKAKLRGQKSEGMICSAQELGIEERLIAPEFKSGIMVLPEDLEVGSSVLEQLDLDDVVLELDVLANRSDCLSMLGVAYEVAAILGQEVTLPSEDVVELEGRAISEEVKVSIQVPELCPHYVARKVTGVSIGPSPLWLQNRLISSGIRPINNVVDVTNYVMLEYGQPLHAFDAQHVKDGHIVIREAVANEKVVTLDDQERGLTEGMLLITDPEKVIAVAGVMGAANSEVTEQTKDVILESAYFSGLSVRVTSKALGLRSEASARFEKGVDPERVYQAIHRAAALLQEVAGAQILLGIAEERTEQLENFNRVQIPVHVAKLNKVLGTVLNTGEVTNILDRLGFEYENKGHEIKVEIPTRRPDLRIQEDMMEEVARLYGYDRIPITLPAGRTTPGSRSVRQQLRHNIKRFLQGTGLNQVTTYSLTSATQASWGKEMLEREELQPIALSMPMSEERSHLRTSLIPSLIDVALYNKNRTEANTHIFEIGHVFLSEEKELTQLPTEEEKMAGLLTGIWQLHPWQQVKTPLDFFVAKGIIEGLFEKLDLPHIQFEAAKIAGLHPGRSAKLMHDGTYIGYVGQLHPKKQLDLDLEETYVFEISLELLLQKQPEQIAYQALPKYPSMQRDIAVVVDQDIPAGKMMQTIEEAGVPLLKAVRLFDVYEGEKVLEGKKSIAFSLQYFDPAKTLTDEEVKQVHDKVVAQLEVAWGAALRK</sequence>
<dbReference type="InterPro" id="IPR002547">
    <property type="entry name" value="tRNA-bd_dom"/>
</dbReference>
<dbReference type="InterPro" id="IPR005146">
    <property type="entry name" value="B3/B4_tRNA-bd"/>
</dbReference>
<keyword evidence="13 15" id="KW-0030">Aminoacyl-tRNA synthetase</keyword>
<dbReference type="Pfam" id="PF03147">
    <property type="entry name" value="FDX-ACB"/>
    <property type="match status" value="1"/>
</dbReference>
<evidence type="ECO:0000256" key="2">
    <source>
        <dbReference type="ARBA" id="ARBA00008653"/>
    </source>
</evidence>
<evidence type="ECO:0000256" key="12">
    <source>
        <dbReference type="ARBA" id="ARBA00022917"/>
    </source>
</evidence>
<dbReference type="InterPro" id="IPR009061">
    <property type="entry name" value="DNA-bd_dom_put_sf"/>
</dbReference>
<dbReference type="Pfam" id="PF01588">
    <property type="entry name" value="tRNA_bind"/>
    <property type="match status" value="1"/>
</dbReference>
<dbReference type="HAMAP" id="MF_00283">
    <property type="entry name" value="Phe_tRNA_synth_beta1"/>
    <property type="match status" value="1"/>
</dbReference>
<comment type="subcellular location">
    <subcellularLocation>
        <location evidence="1 15">Cytoplasm</location>
    </subcellularLocation>
</comment>
<dbReference type="InterPro" id="IPR033714">
    <property type="entry name" value="tRNA_bind_bactPheRS"/>
</dbReference>
<keyword evidence="8 15" id="KW-0547">Nucleotide-binding</keyword>
<protein>
    <recommendedName>
        <fullName evidence="15">Phenylalanine--tRNA ligase beta subunit</fullName>
        <ecNumber evidence="15">6.1.1.20</ecNumber>
    </recommendedName>
    <alternativeName>
        <fullName evidence="15">Phenylalanyl-tRNA synthetase beta subunit</fullName>
        <shortName evidence="15">PheRS</shortName>
    </alternativeName>
</protein>
<dbReference type="InterPro" id="IPR005121">
    <property type="entry name" value="Fdx_antiC-bd"/>
</dbReference>
<dbReference type="Gene3D" id="3.30.930.10">
    <property type="entry name" value="Bira Bifunctional Protein, Domain 2"/>
    <property type="match status" value="1"/>
</dbReference>
<dbReference type="SUPFAM" id="SSF50249">
    <property type="entry name" value="Nucleic acid-binding proteins"/>
    <property type="match status" value="1"/>
</dbReference>
<evidence type="ECO:0000259" key="18">
    <source>
        <dbReference type="PROSITE" id="PS51447"/>
    </source>
</evidence>
<evidence type="ECO:0000313" key="20">
    <source>
        <dbReference type="EMBL" id="MDQ0165390.1"/>
    </source>
</evidence>
<keyword evidence="9 15" id="KW-0067">ATP-binding</keyword>
<accession>A0ABT9VXP6</accession>
<comment type="caution">
    <text evidence="20">The sequence shown here is derived from an EMBL/GenBank/DDBJ whole genome shotgun (WGS) entry which is preliminary data.</text>
</comment>
<organism evidence="20 21">
    <name type="scientific">Caldalkalibacillus horti</name>
    <dbReference type="NCBI Taxonomy" id="77523"/>
    <lineage>
        <taxon>Bacteria</taxon>
        <taxon>Bacillati</taxon>
        <taxon>Bacillota</taxon>
        <taxon>Bacilli</taxon>
        <taxon>Bacillales</taxon>
        <taxon>Bacillaceae</taxon>
        <taxon>Caldalkalibacillus</taxon>
    </lineage>
</organism>
<evidence type="ECO:0000256" key="4">
    <source>
        <dbReference type="ARBA" id="ARBA00022490"/>
    </source>
</evidence>
<dbReference type="PROSITE" id="PS51447">
    <property type="entry name" value="FDX_ACB"/>
    <property type="match status" value="1"/>
</dbReference>
<evidence type="ECO:0000259" key="19">
    <source>
        <dbReference type="PROSITE" id="PS51483"/>
    </source>
</evidence>
<dbReference type="CDD" id="cd02796">
    <property type="entry name" value="tRNA_bind_bactPheRS"/>
    <property type="match status" value="1"/>
</dbReference>
<keyword evidence="4 15" id="KW-0963">Cytoplasm</keyword>
<feature type="binding site" evidence="15">
    <location>
        <position position="475"/>
    </location>
    <ligand>
        <name>Mg(2+)</name>
        <dbReference type="ChEBI" id="CHEBI:18420"/>
        <note>shared with alpha subunit</note>
    </ligand>
</feature>
<dbReference type="PROSITE" id="PS50886">
    <property type="entry name" value="TRBD"/>
    <property type="match status" value="1"/>
</dbReference>
<dbReference type="PANTHER" id="PTHR10947">
    <property type="entry name" value="PHENYLALANYL-TRNA SYNTHETASE BETA CHAIN AND LEUCINE-RICH REPEAT-CONTAINING PROTEIN 47"/>
    <property type="match status" value="1"/>
</dbReference>
<keyword evidence="12 15" id="KW-0648">Protein biosynthesis</keyword>
<evidence type="ECO:0000256" key="13">
    <source>
        <dbReference type="ARBA" id="ARBA00023146"/>
    </source>
</evidence>
<dbReference type="CDD" id="cd00769">
    <property type="entry name" value="PheRS_beta_core"/>
    <property type="match status" value="1"/>
</dbReference>
<dbReference type="EC" id="6.1.1.20" evidence="15"/>
<evidence type="ECO:0000256" key="10">
    <source>
        <dbReference type="ARBA" id="ARBA00022842"/>
    </source>
</evidence>
<evidence type="ECO:0000256" key="1">
    <source>
        <dbReference type="ARBA" id="ARBA00004496"/>
    </source>
</evidence>
<keyword evidence="11 16" id="KW-0694">RNA-binding</keyword>
<dbReference type="InterPro" id="IPR005147">
    <property type="entry name" value="tRNA_synthase_B5-dom"/>
</dbReference>
<comment type="catalytic activity">
    <reaction evidence="14 15">
        <text>tRNA(Phe) + L-phenylalanine + ATP = L-phenylalanyl-tRNA(Phe) + AMP + diphosphate + H(+)</text>
        <dbReference type="Rhea" id="RHEA:19413"/>
        <dbReference type="Rhea" id="RHEA-COMP:9668"/>
        <dbReference type="Rhea" id="RHEA-COMP:9699"/>
        <dbReference type="ChEBI" id="CHEBI:15378"/>
        <dbReference type="ChEBI" id="CHEBI:30616"/>
        <dbReference type="ChEBI" id="CHEBI:33019"/>
        <dbReference type="ChEBI" id="CHEBI:58095"/>
        <dbReference type="ChEBI" id="CHEBI:78442"/>
        <dbReference type="ChEBI" id="CHEBI:78531"/>
        <dbReference type="ChEBI" id="CHEBI:456215"/>
        <dbReference type="EC" id="6.1.1.20"/>
    </reaction>
</comment>
<dbReference type="InterPro" id="IPR020825">
    <property type="entry name" value="Phe-tRNA_synthase-like_B3/B4"/>
</dbReference>
<dbReference type="PANTHER" id="PTHR10947:SF0">
    <property type="entry name" value="PHENYLALANINE--TRNA LIGASE BETA SUBUNIT"/>
    <property type="match status" value="1"/>
</dbReference>
<dbReference type="InterPro" id="IPR004532">
    <property type="entry name" value="Phe-tRNA-ligase_IIc_bsu_bact"/>
</dbReference>
<dbReference type="RefSeq" id="WP_307392438.1">
    <property type="nucleotide sequence ID" value="NZ_BAAADK010000045.1"/>
</dbReference>
<comment type="similarity">
    <text evidence="2 15">Belongs to the phenylalanyl-tRNA synthetase beta subunit family. Type 1 subfamily.</text>
</comment>
<evidence type="ECO:0000256" key="11">
    <source>
        <dbReference type="ARBA" id="ARBA00022884"/>
    </source>
</evidence>
<feature type="domain" description="FDX-ACB" evidence="18">
    <location>
        <begin position="719"/>
        <end position="812"/>
    </location>
</feature>
<feature type="binding site" evidence="15">
    <location>
        <position position="476"/>
    </location>
    <ligand>
        <name>Mg(2+)</name>
        <dbReference type="ChEBI" id="CHEBI:18420"/>
        <note>shared with alpha subunit</note>
    </ligand>
</feature>
<dbReference type="Proteomes" id="UP001235840">
    <property type="component" value="Unassembled WGS sequence"/>
</dbReference>
<keyword evidence="10 15" id="KW-0460">Magnesium</keyword>
<keyword evidence="6 15" id="KW-0436">Ligase</keyword>
<dbReference type="SUPFAM" id="SSF54991">
    <property type="entry name" value="Anticodon-binding domain of PheRS"/>
    <property type="match status" value="1"/>
</dbReference>
<feature type="domain" description="TRNA-binding" evidence="17">
    <location>
        <begin position="40"/>
        <end position="155"/>
    </location>
</feature>
<keyword evidence="7 15" id="KW-0479">Metal-binding</keyword>
<evidence type="ECO:0000313" key="21">
    <source>
        <dbReference type="Proteomes" id="UP001235840"/>
    </source>
</evidence>
<dbReference type="EMBL" id="JAUSTY010000004">
    <property type="protein sequence ID" value="MDQ0165390.1"/>
    <property type="molecule type" value="Genomic_DNA"/>
</dbReference>
<name>A0ABT9VXP6_9BACI</name>
<comment type="cofactor">
    <cofactor evidence="15">
        <name>Mg(2+)</name>
        <dbReference type="ChEBI" id="CHEBI:18420"/>
    </cofactor>
    <text evidence="15">Binds 2 magnesium ions per tetramer.</text>
</comment>
<dbReference type="Pfam" id="PF03484">
    <property type="entry name" value="B5"/>
    <property type="match status" value="1"/>
</dbReference>
<dbReference type="Pfam" id="PF03483">
    <property type="entry name" value="B3_4"/>
    <property type="match status" value="1"/>
</dbReference>
<evidence type="ECO:0000256" key="14">
    <source>
        <dbReference type="ARBA" id="ARBA00049255"/>
    </source>
</evidence>
<dbReference type="Gene3D" id="3.50.40.10">
    <property type="entry name" value="Phenylalanyl-trna Synthetase, Chain B, domain 3"/>
    <property type="match status" value="1"/>
</dbReference>
<dbReference type="InterPro" id="IPR041616">
    <property type="entry name" value="PheRS_beta_core"/>
</dbReference>
<keyword evidence="21" id="KW-1185">Reference proteome</keyword>
<evidence type="ECO:0000256" key="8">
    <source>
        <dbReference type="ARBA" id="ARBA00022741"/>
    </source>
</evidence>
<dbReference type="GO" id="GO:0004826">
    <property type="term" value="F:phenylalanine-tRNA ligase activity"/>
    <property type="evidence" value="ECO:0007669"/>
    <property type="project" value="UniProtKB-EC"/>
</dbReference>
<evidence type="ECO:0000256" key="6">
    <source>
        <dbReference type="ARBA" id="ARBA00022598"/>
    </source>
</evidence>
<dbReference type="SUPFAM" id="SSF46955">
    <property type="entry name" value="Putative DNA-binding domain"/>
    <property type="match status" value="1"/>
</dbReference>
<evidence type="ECO:0000259" key="17">
    <source>
        <dbReference type="PROSITE" id="PS50886"/>
    </source>
</evidence>
<evidence type="ECO:0000256" key="9">
    <source>
        <dbReference type="ARBA" id="ARBA00022840"/>
    </source>
</evidence>
<dbReference type="PROSITE" id="PS51483">
    <property type="entry name" value="B5"/>
    <property type="match status" value="1"/>
</dbReference>
<feature type="binding site" evidence="15">
    <location>
        <position position="472"/>
    </location>
    <ligand>
        <name>Mg(2+)</name>
        <dbReference type="ChEBI" id="CHEBI:18420"/>
        <note>shared with alpha subunit</note>
    </ligand>
</feature>